<evidence type="ECO:0000313" key="2">
    <source>
        <dbReference type="EMBL" id="KER18202.1"/>
    </source>
</evidence>
<sequence length="83" mass="9420">MRNRPHPQQIRGTWLAASLVVVLSEGDPHRSARRSRLVIVAGRAPSQESVWNKEDPKSFVIKKNMKSSEIIERLVDATTSSRR</sequence>
<dbReference type="Proteomes" id="UP000054324">
    <property type="component" value="Unassembled WGS sequence"/>
</dbReference>
<name>A0A074YYE0_OPIVI</name>
<dbReference type="RefSeq" id="XP_009178050.1">
    <property type="nucleotide sequence ID" value="XM_009179786.1"/>
</dbReference>
<organism evidence="2 3">
    <name type="scientific">Opisthorchis viverrini</name>
    <name type="common">Southeast Asian liver fluke</name>
    <dbReference type="NCBI Taxonomy" id="6198"/>
    <lineage>
        <taxon>Eukaryota</taxon>
        <taxon>Metazoa</taxon>
        <taxon>Spiralia</taxon>
        <taxon>Lophotrochozoa</taxon>
        <taxon>Platyhelminthes</taxon>
        <taxon>Trematoda</taxon>
        <taxon>Digenea</taxon>
        <taxon>Opisthorchiida</taxon>
        <taxon>Opisthorchiata</taxon>
        <taxon>Opisthorchiidae</taxon>
        <taxon>Opisthorchis</taxon>
    </lineage>
</organism>
<feature type="non-terminal residue" evidence="2">
    <location>
        <position position="83"/>
    </location>
</feature>
<evidence type="ECO:0000313" key="3">
    <source>
        <dbReference type="Proteomes" id="UP000054324"/>
    </source>
</evidence>
<gene>
    <name evidence="2" type="ORF">T265_16224</name>
</gene>
<reference evidence="2 3" key="1">
    <citation type="submission" date="2013-11" db="EMBL/GenBank/DDBJ databases">
        <title>Opisthorchis viverrini - life in the bile duct.</title>
        <authorList>
            <person name="Young N.D."/>
            <person name="Nagarajan N."/>
            <person name="Lin S.J."/>
            <person name="Korhonen P.K."/>
            <person name="Jex A.R."/>
            <person name="Hall R.S."/>
            <person name="Safavi-Hemami H."/>
            <person name="Kaewkong W."/>
            <person name="Bertrand D."/>
            <person name="Gao S."/>
            <person name="Seet Q."/>
            <person name="Wongkham S."/>
            <person name="Teh B.T."/>
            <person name="Wongkham C."/>
            <person name="Intapan P.M."/>
            <person name="Maleewong W."/>
            <person name="Yang X."/>
            <person name="Hu M."/>
            <person name="Wang Z."/>
            <person name="Hofmann A."/>
            <person name="Sternberg P.W."/>
            <person name="Tan P."/>
            <person name="Wang J."/>
            <person name="Gasser R.B."/>
        </authorList>
    </citation>
    <scope>NUCLEOTIDE SEQUENCE [LARGE SCALE GENOMIC DNA]</scope>
</reference>
<keyword evidence="1" id="KW-0732">Signal</keyword>
<protein>
    <submittedName>
        <fullName evidence="2">Uncharacterized protein</fullName>
    </submittedName>
</protein>
<dbReference type="GeneID" id="20330389"/>
<dbReference type="CTD" id="20330389"/>
<evidence type="ECO:0000256" key="1">
    <source>
        <dbReference type="SAM" id="SignalP"/>
    </source>
</evidence>
<keyword evidence="3" id="KW-1185">Reference proteome</keyword>
<feature type="chain" id="PRO_5001703812" evidence="1">
    <location>
        <begin position="25"/>
        <end position="83"/>
    </location>
</feature>
<dbReference type="EMBL" id="KL606542">
    <property type="protein sequence ID" value="KER18202.1"/>
    <property type="molecule type" value="Genomic_DNA"/>
</dbReference>
<proteinExistence type="predicted"/>
<dbReference type="AlphaFoldDB" id="A0A074YYE0"/>
<feature type="signal peptide" evidence="1">
    <location>
        <begin position="1"/>
        <end position="24"/>
    </location>
</feature>
<dbReference type="KEGG" id="ovi:T265_16224"/>
<accession>A0A074YYE0</accession>